<comment type="caution">
    <text evidence="3">The sequence shown here is derived from an EMBL/GenBank/DDBJ whole genome shotgun (WGS) entry which is preliminary data.</text>
</comment>
<evidence type="ECO:0000256" key="1">
    <source>
        <dbReference type="SAM" id="SignalP"/>
    </source>
</evidence>
<evidence type="ECO:0000313" key="4">
    <source>
        <dbReference type="Proteomes" id="UP001219956"/>
    </source>
</evidence>
<keyword evidence="4" id="KW-1185">Reference proteome</keyword>
<organism evidence="3 4">
    <name type="scientific">Vogesella aquatica</name>
    <dbReference type="NCBI Taxonomy" id="2984206"/>
    <lineage>
        <taxon>Bacteria</taxon>
        <taxon>Pseudomonadati</taxon>
        <taxon>Pseudomonadota</taxon>
        <taxon>Betaproteobacteria</taxon>
        <taxon>Neisseriales</taxon>
        <taxon>Chromobacteriaceae</taxon>
        <taxon>Vogesella</taxon>
    </lineage>
</organism>
<protein>
    <submittedName>
        <fullName evidence="3">DUF4394 domain-containing protein</fullName>
    </submittedName>
</protein>
<accession>A0ABT5J1S7</accession>
<feature type="chain" id="PRO_5045486069" evidence="1">
    <location>
        <begin position="23"/>
        <end position="313"/>
    </location>
</feature>
<gene>
    <name evidence="3" type="ORF">PQU95_16490</name>
</gene>
<proteinExistence type="predicted"/>
<dbReference type="EMBL" id="JAQQLF010000026">
    <property type="protein sequence ID" value="MDC7718800.1"/>
    <property type="molecule type" value="Genomic_DNA"/>
</dbReference>
<name>A0ABT5J1S7_9NEIS</name>
<dbReference type="RefSeq" id="WP_272753022.1">
    <property type="nucleotide sequence ID" value="NZ_JAQQLF010000026.1"/>
</dbReference>
<dbReference type="Pfam" id="PF14339">
    <property type="entry name" value="DUF4394"/>
    <property type="match status" value="1"/>
</dbReference>
<sequence length="313" mass="32949">MHTQRLVSTRLCLLGLVASLLAGCASLPPEAPGQLRTEQLYVLTQDMVLIRINASQPSRELSRQPLAGLPAGDALVGIDYRVARGILYGLSRAGRVFTIAPESGQLTQVGPPAALPQLAGQRFGFDFNPAVDRMRIVSDQGANLRMHPDTGAQIDGNAAQEGVQADKNLHYADGDSQAGQQPVILAAAYTYNARNDKITTLYTIDALRGTLAMQGSREGEQPFVSPDSGQLRTVGSLGLPALDVLGMQPGGVGYGALQAASLDISDVKNTAFLAARQKLGASQLYEVNLQTGKASRLGRIAQGQPLAGLAIIP</sequence>
<feature type="domain" description="DUF4394" evidence="2">
    <location>
        <begin position="49"/>
        <end position="310"/>
    </location>
</feature>
<keyword evidence="1" id="KW-0732">Signal</keyword>
<feature type="signal peptide" evidence="1">
    <location>
        <begin position="1"/>
        <end position="22"/>
    </location>
</feature>
<reference evidence="3 4" key="1">
    <citation type="submission" date="2023-01" db="EMBL/GenBank/DDBJ databases">
        <title>Novel species of the genus Vogesella isolated from rivers.</title>
        <authorList>
            <person name="Lu H."/>
        </authorList>
    </citation>
    <scope>NUCLEOTIDE SEQUENCE [LARGE SCALE GENOMIC DNA]</scope>
    <source>
        <strain evidence="3 4">DC21W</strain>
    </source>
</reference>
<dbReference type="PROSITE" id="PS51257">
    <property type="entry name" value="PROKAR_LIPOPROTEIN"/>
    <property type="match status" value="1"/>
</dbReference>
<evidence type="ECO:0000259" key="2">
    <source>
        <dbReference type="Pfam" id="PF14339"/>
    </source>
</evidence>
<dbReference type="Proteomes" id="UP001219956">
    <property type="component" value="Unassembled WGS sequence"/>
</dbReference>
<evidence type="ECO:0000313" key="3">
    <source>
        <dbReference type="EMBL" id="MDC7718800.1"/>
    </source>
</evidence>
<dbReference type="InterPro" id="IPR025507">
    <property type="entry name" value="DUF4394"/>
</dbReference>